<gene>
    <name evidence="1" type="ORF">MPDQ_005379</name>
</gene>
<dbReference type="Proteomes" id="UP000319663">
    <property type="component" value="Unassembled WGS sequence"/>
</dbReference>
<organism evidence="1 2">
    <name type="scientific">Monascus purpureus</name>
    <name type="common">Red mold</name>
    <name type="synonym">Monascus anka</name>
    <dbReference type="NCBI Taxonomy" id="5098"/>
    <lineage>
        <taxon>Eukaryota</taxon>
        <taxon>Fungi</taxon>
        <taxon>Dikarya</taxon>
        <taxon>Ascomycota</taxon>
        <taxon>Pezizomycotina</taxon>
        <taxon>Eurotiomycetes</taxon>
        <taxon>Eurotiomycetidae</taxon>
        <taxon>Eurotiales</taxon>
        <taxon>Aspergillaceae</taxon>
        <taxon>Monascus</taxon>
    </lineage>
</organism>
<sequence>MAQSQRLKDFSQGAKVILADLKLTTDAKKFLDANRDVRKRAELENLSTKSKSQFGMFRTWLFPVLGCLSRVVRTPMMTVEEQAKQHGMQPEDMIASEAVAEAMLALVQDDKHKEGRLLGGHP</sequence>
<evidence type="ECO:0000313" key="2">
    <source>
        <dbReference type="Proteomes" id="UP000319663"/>
    </source>
</evidence>
<dbReference type="EMBL" id="VIFY01000038">
    <property type="protein sequence ID" value="TQB73900.1"/>
    <property type="molecule type" value="Genomic_DNA"/>
</dbReference>
<name>A0A507QYQ2_MONPU</name>
<proteinExistence type="predicted"/>
<comment type="caution">
    <text evidence="1">The sequence shown here is derived from an EMBL/GenBank/DDBJ whole genome shotgun (WGS) entry which is preliminary data.</text>
</comment>
<accession>A0A507QYQ2</accession>
<dbReference type="AlphaFoldDB" id="A0A507QYQ2"/>
<evidence type="ECO:0000313" key="1">
    <source>
        <dbReference type="EMBL" id="TQB73900.1"/>
    </source>
</evidence>
<protein>
    <submittedName>
        <fullName evidence="1">Uncharacterized protein</fullName>
    </submittedName>
</protein>
<keyword evidence="2" id="KW-1185">Reference proteome</keyword>
<reference evidence="1 2" key="1">
    <citation type="submission" date="2019-06" db="EMBL/GenBank/DDBJ databases">
        <title>Wine fermentation using esterase from Monascus purpureus.</title>
        <authorList>
            <person name="Geng C."/>
            <person name="Zhang Y."/>
        </authorList>
    </citation>
    <scope>NUCLEOTIDE SEQUENCE [LARGE SCALE GENOMIC DNA]</scope>
    <source>
        <strain evidence="1">HQ1</strain>
    </source>
</reference>